<dbReference type="OMA" id="VCNFIPF"/>
<feature type="transmembrane region" description="Helical" evidence="9">
    <location>
        <begin position="334"/>
        <end position="356"/>
    </location>
</feature>
<dbReference type="Pfam" id="PF00083">
    <property type="entry name" value="Sugar_tr"/>
    <property type="match status" value="1"/>
</dbReference>
<dbReference type="PROSITE" id="PS50850">
    <property type="entry name" value="MFS"/>
    <property type="match status" value="1"/>
</dbReference>
<feature type="transmembrane region" description="Helical" evidence="9">
    <location>
        <begin position="103"/>
        <end position="122"/>
    </location>
</feature>
<dbReference type="eggNOG" id="KOG0254">
    <property type="taxonomic scope" value="Eukaryota"/>
</dbReference>
<evidence type="ECO:0000313" key="12">
    <source>
        <dbReference type="Proteomes" id="UP000008792"/>
    </source>
</evidence>
<dbReference type="PANTHER" id="PTHR48021:SF1">
    <property type="entry name" value="GH07001P-RELATED"/>
    <property type="match status" value="1"/>
</dbReference>
<keyword evidence="5 9" id="KW-0812">Transmembrane</keyword>
<dbReference type="KEGG" id="dvi:6630999"/>
<dbReference type="PANTHER" id="PTHR48021">
    <property type="match status" value="1"/>
</dbReference>
<keyword evidence="2" id="KW-0813">Transport</keyword>
<evidence type="ECO:0000256" key="7">
    <source>
        <dbReference type="ARBA" id="ARBA00023136"/>
    </source>
</evidence>
<evidence type="ECO:0000256" key="4">
    <source>
        <dbReference type="ARBA" id="ARBA00022597"/>
    </source>
</evidence>
<evidence type="ECO:0000256" key="3">
    <source>
        <dbReference type="ARBA" id="ARBA00022475"/>
    </source>
</evidence>
<accession>B4LYU4</accession>
<comment type="subcellular location">
    <subcellularLocation>
        <location evidence="1">Cell membrane</location>
        <topology evidence="1">Multi-pass membrane protein</topology>
    </subcellularLocation>
</comment>
<feature type="transmembrane region" description="Helical" evidence="9">
    <location>
        <begin position="368"/>
        <end position="390"/>
    </location>
</feature>
<dbReference type="InterPro" id="IPR050549">
    <property type="entry name" value="MFS_Trehalose_Transporter"/>
</dbReference>
<dbReference type="GO" id="GO:0005886">
    <property type="term" value="C:plasma membrane"/>
    <property type="evidence" value="ECO:0007669"/>
    <property type="project" value="UniProtKB-SubCell"/>
</dbReference>
<dbReference type="PRINTS" id="PR00171">
    <property type="entry name" value="SUGRTRNSPORT"/>
</dbReference>
<dbReference type="InterPro" id="IPR036259">
    <property type="entry name" value="MFS_trans_sf"/>
</dbReference>
<proteinExistence type="predicted"/>
<dbReference type="InterPro" id="IPR005828">
    <property type="entry name" value="MFS_sugar_transport-like"/>
</dbReference>
<evidence type="ECO:0000256" key="6">
    <source>
        <dbReference type="ARBA" id="ARBA00022989"/>
    </source>
</evidence>
<dbReference type="InParanoid" id="B4LYU4"/>
<dbReference type="OrthoDB" id="4142200at2759"/>
<feature type="transmembrane region" description="Helical" evidence="9">
    <location>
        <begin position="305"/>
        <end position="327"/>
    </location>
</feature>
<dbReference type="HOGENOM" id="CLU_001265_30_5_1"/>
<evidence type="ECO:0000256" key="5">
    <source>
        <dbReference type="ARBA" id="ARBA00022692"/>
    </source>
</evidence>
<keyword evidence="7 9" id="KW-0472">Membrane</keyword>
<dbReference type="PhylomeDB" id="B4LYU4"/>
<name>B4LYU4_DROVI</name>
<evidence type="ECO:0000256" key="1">
    <source>
        <dbReference type="ARBA" id="ARBA00004651"/>
    </source>
</evidence>
<dbReference type="AlphaFoldDB" id="B4LYU4"/>
<protein>
    <recommendedName>
        <fullName evidence="10">Major facilitator superfamily (MFS) profile domain-containing protein</fullName>
    </recommendedName>
</protein>
<organism evidence="11 12">
    <name type="scientific">Drosophila virilis</name>
    <name type="common">Fruit fly</name>
    <dbReference type="NCBI Taxonomy" id="7244"/>
    <lineage>
        <taxon>Eukaryota</taxon>
        <taxon>Metazoa</taxon>
        <taxon>Ecdysozoa</taxon>
        <taxon>Arthropoda</taxon>
        <taxon>Hexapoda</taxon>
        <taxon>Insecta</taxon>
        <taxon>Pterygota</taxon>
        <taxon>Neoptera</taxon>
        <taxon>Endopterygota</taxon>
        <taxon>Diptera</taxon>
        <taxon>Brachycera</taxon>
        <taxon>Muscomorpha</taxon>
        <taxon>Ephydroidea</taxon>
        <taxon>Drosophilidae</taxon>
        <taxon>Drosophila</taxon>
    </lineage>
</organism>
<dbReference type="Gene3D" id="1.20.1250.20">
    <property type="entry name" value="MFS general substrate transporter like domains"/>
    <property type="match status" value="1"/>
</dbReference>
<keyword evidence="6 9" id="KW-1133">Transmembrane helix</keyword>
<dbReference type="FunFam" id="1.20.1250.20:FF:000218">
    <property type="entry name" value="facilitated trehalose transporter Tret1"/>
    <property type="match status" value="1"/>
</dbReference>
<feature type="transmembrane region" description="Helical" evidence="9">
    <location>
        <begin position="161"/>
        <end position="180"/>
    </location>
</feature>
<feature type="transmembrane region" description="Helical" evidence="9">
    <location>
        <begin position="402"/>
        <end position="423"/>
    </location>
</feature>
<evidence type="ECO:0000313" key="11">
    <source>
        <dbReference type="EMBL" id="EDW67021.1"/>
    </source>
</evidence>
<feature type="transmembrane region" description="Helical" evidence="9">
    <location>
        <begin position="429"/>
        <end position="448"/>
    </location>
</feature>
<keyword evidence="8" id="KW-0325">Glycoprotein</keyword>
<dbReference type="SUPFAM" id="SSF103473">
    <property type="entry name" value="MFS general substrate transporter"/>
    <property type="match status" value="1"/>
</dbReference>
<keyword evidence="4" id="KW-0762">Sugar transport</keyword>
<dbReference type="FunCoup" id="B4LYU4">
    <property type="interactions" value="20"/>
</dbReference>
<feature type="domain" description="Major facilitator superfamily (MFS) profile" evidence="10">
    <location>
        <begin position="35"/>
        <end position="452"/>
    </location>
</feature>
<keyword evidence="12" id="KW-1185">Reference proteome</keyword>
<feature type="transmembrane region" description="Helical" evidence="9">
    <location>
        <begin position="128"/>
        <end position="149"/>
    </location>
</feature>
<feature type="transmembrane region" description="Helical" evidence="9">
    <location>
        <begin position="274"/>
        <end position="293"/>
    </location>
</feature>
<evidence type="ECO:0000259" key="10">
    <source>
        <dbReference type="PROSITE" id="PS50850"/>
    </source>
</evidence>
<evidence type="ECO:0000256" key="8">
    <source>
        <dbReference type="ARBA" id="ARBA00023180"/>
    </source>
</evidence>
<dbReference type="InterPro" id="IPR020846">
    <property type="entry name" value="MFS_dom"/>
</dbReference>
<dbReference type="GO" id="GO:0022857">
    <property type="term" value="F:transmembrane transporter activity"/>
    <property type="evidence" value="ECO:0007669"/>
    <property type="project" value="InterPro"/>
</dbReference>
<dbReference type="Proteomes" id="UP000008792">
    <property type="component" value="Unassembled WGS sequence"/>
</dbReference>
<gene>
    <name evidence="11" type="primary">Dvir\GJ23922</name>
    <name evidence="11" type="ORF">Dvir_GJ23922</name>
</gene>
<dbReference type="EMBL" id="CH940650">
    <property type="protein sequence ID" value="EDW67021.1"/>
    <property type="molecule type" value="Genomic_DNA"/>
</dbReference>
<reference evidence="11 12" key="1">
    <citation type="journal article" date="2007" name="Nature">
        <title>Evolution of genes and genomes on the Drosophila phylogeny.</title>
        <authorList>
            <consortium name="Drosophila 12 Genomes Consortium"/>
            <person name="Clark A.G."/>
            <person name="Eisen M.B."/>
            <person name="Smith D.R."/>
            <person name="Bergman C.M."/>
            <person name="Oliver B."/>
            <person name="Markow T.A."/>
            <person name="Kaufman T.C."/>
            <person name="Kellis M."/>
            <person name="Gelbart W."/>
            <person name="Iyer V.N."/>
            <person name="Pollard D.A."/>
            <person name="Sackton T.B."/>
            <person name="Larracuente A.M."/>
            <person name="Singh N.D."/>
            <person name="Abad J.P."/>
            <person name="Abt D.N."/>
            <person name="Adryan B."/>
            <person name="Aguade M."/>
            <person name="Akashi H."/>
            <person name="Anderson W.W."/>
            <person name="Aquadro C.F."/>
            <person name="Ardell D.H."/>
            <person name="Arguello R."/>
            <person name="Artieri C.G."/>
            <person name="Barbash D.A."/>
            <person name="Barker D."/>
            <person name="Barsanti P."/>
            <person name="Batterham P."/>
            <person name="Batzoglou S."/>
            <person name="Begun D."/>
            <person name="Bhutkar A."/>
            <person name="Blanco E."/>
            <person name="Bosak S.A."/>
            <person name="Bradley R.K."/>
            <person name="Brand A.D."/>
            <person name="Brent M.R."/>
            <person name="Brooks A.N."/>
            <person name="Brown R.H."/>
            <person name="Butlin R.K."/>
            <person name="Caggese C."/>
            <person name="Calvi B.R."/>
            <person name="Bernardo de Carvalho A."/>
            <person name="Caspi A."/>
            <person name="Castrezana S."/>
            <person name="Celniker S.E."/>
            <person name="Chang J.L."/>
            <person name="Chapple C."/>
            <person name="Chatterji S."/>
            <person name="Chinwalla A."/>
            <person name="Civetta A."/>
            <person name="Clifton S.W."/>
            <person name="Comeron J.M."/>
            <person name="Costello J.C."/>
            <person name="Coyne J.A."/>
            <person name="Daub J."/>
            <person name="David R.G."/>
            <person name="Delcher A.L."/>
            <person name="Delehaunty K."/>
            <person name="Do C.B."/>
            <person name="Ebling H."/>
            <person name="Edwards K."/>
            <person name="Eickbush T."/>
            <person name="Evans J.D."/>
            <person name="Filipski A."/>
            <person name="Findeiss S."/>
            <person name="Freyhult E."/>
            <person name="Fulton L."/>
            <person name="Fulton R."/>
            <person name="Garcia A.C."/>
            <person name="Gardiner A."/>
            <person name="Garfield D.A."/>
            <person name="Garvin B.E."/>
            <person name="Gibson G."/>
            <person name="Gilbert D."/>
            <person name="Gnerre S."/>
            <person name="Godfrey J."/>
            <person name="Good R."/>
            <person name="Gotea V."/>
            <person name="Gravely B."/>
            <person name="Greenberg A.J."/>
            <person name="Griffiths-Jones S."/>
            <person name="Gross S."/>
            <person name="Guigo R."/>
            <person name="Gustafson E.A."/>
            <person name="Haerty W."/>
            <person name="Hahn M.W."/>
            <person name="Halligan D.L."/>
            <person name="Halpern A.L."/>
            <person name="Halter G.M."/>
            <person name="Han M.V."/>
            <person name="Heger A."/>
            <person name="Hillier L."/>
            <person name="Hinrichs A.S."/>
            <person name="Holmes I."/>
            <person name="Hoskins R.A."/>
            <person name="Hubisz M.J."/>
            <person name="Hultmark D."/>
            <person name="Huntley M.A."/>
            <person name="Jaffe D.B."/>
            <person name="Jagadeeshan S."/>
            <person name="Jeck W.R."/>
            <person name="Johnson J."/>
            <person name="Jones C.D."/>
            <person name="Jordan W.C."/>
            <person name="Karpen G.H."/>
            <person name="Kataoka E."/>
            <person name="Keightley P.D."/>
            <person name="Kheradpour P."/>
            <person name="Kirkness E.F."/>
            <person name="Koerich L.B."/>
            <person name="Kristiansen K."/>
            <person name="Kudrna D."/>
            <person name="Kulathinal R.J."/>
            <person name="Kumar S."/>
            <person name="Kwok R."/>
            <person name="Lander E."/>
            <person name="Langley C.H."/>
            <person name="Lapoint R."/>
            <person name="Lazzaro B.P."/>
            <person name="Lee S.J."/>
            <person name="Levesque L."/>
            <person name="Li R."/>
            <person name="Lin C.F."/>
            <person name="Lin M.F."/>
            <person name="Lindblad-Toh K."/>
            <person name="Llopart A."/>
            <person name="Long M."/>
            <person name="Low L."/>
            <person name="Lozovsky E."/>
            <person name="Lu J."/>
            <person name="Luo M."/>
            <person name="Machado C.A."/>
            <person name="Makalowski W."/>
            <person name="Marzo M."/>
            <person name="Matsuda M."/>
            <person name="Matzkin L."/>
            <person name="McAllister B."/>
            <person name="McBride C.S."/>
            <person name="McKernan B."/>
            <person name="McKernan K."/>
            <person name="Mendez-Lago M."/>
            <person name="Minx P."/>
            <person name="Mollenhauer M.U."/>
            <person name="Montooth K."/>
            <person name="Mount S.M."/>
            <person name="Mu X."/>
            <person name="Myers E."/>
            <person name="Negre B."/>
            <person name="Newfeld S."/>
            <person name="Nielsen R."/>
            <person name="Noor M.A."/>
            <person name="O'Grady P."/>
            <person name="Pachter L."/>
            <person name="Papaceit M."/>
            <person name="Parisi M.J."/>
            <person name="Parisi M."/>
            <person name="Parts L."/>
            <person name="Pedersen J.S."/>
            <person name="Pesole G."/>
            <person name="Phillippy A.M."/>
            <person name="Ponting C.P."/>
            <person name="Pop M."/>
            <person name="Porcelli D."/>
            <person name="Powell J.R."/>
            <person name="Prohaska S."/>
            <person name="Pruitt K."/>
            <person name="Puig M."/>
            <person name="Quesneville H."/>
            <person name="Ram K.R."/>
            <person name="Rand D."/>
            <person name="Rasmussen M.D."/>
            <person name="Reed L.K."/>
            <person name="Reenan R."/>
            <person name="Reily A."/>
            <person name="Remington K.A."/>
            <person name="Rieger T.T."/>
            <person name="Ritchie M.G."/>
            <person name="Robin C."/>
            <person name="Rogers Y.H."/>
            <person name="Rohde C."/>
            <person name="Rozas J."/>
            <person name="Rubenfield M.J."/>
            <person name="Ruiz A."/>
            <person name="Russo S."/>
            <person name="Salzberg S.L."/>
            <person name="Sanchez-Gracia A."/>
            <person name="Saranga D.J."/>
            <person name="Sato H."/>
            <person name="Schaeffer S.W."/>
            <person name="Schatz M.C."/>
            <person name="Schlenke T."/>
            <person name="Schwartz R."/>
            <person name="Segarra C."/>
            <person name="Singh R.S."/>
            <person name="Sirot L."/>
            <person name="Sirota M."/>
            <person name="Sisneros N.B."/>
            <person name="Smith C.D."/>
            <person name="Smith T.F."/>
            <person name="Spieth J."/>
            <person name="Stage D.E."/>
            <person name="Stark A."/>
            <person name="Stephan W."/>
            <person name="Strausberg R.L."/>
            <person name="Strempel S."/>
            <person name="Sturgill D."/>
            <person name="Sutton G."/>
            <person name="Sutton G.G."/>
            <person name="Tao W."/>
            <person name="Teichmann S."/>
            <person name="Tobari Y.N."/>
            <person name="Tomimura Y."/>
            <person name="Tsolas J.M."/>
            <person name="Valente V.L."/>
            <person name="Venter E."/>
            <person name="Venter J.C."/>
            <person name="Vicario S."/>
            <person name="Vieira F.G."/>
            <person name="Vilella A.J."/>
            <person name="Villasante A."/>
            <person name="Walenz B."/>
            <person name="Wang J."/>
            <person name="Wasserman M."/>
            <person name="Watts T."/>
            <person name="Wilson D."/>
            <person name="Wilson R.K."/>
            <person name="Wing R.A."/>
            <person name="Wolfner M.F."/>
            <person name="Wong A."/>
            <person name="Wong G.K."/>
            <person name="Wu C.I."/>
            <person name="Wu G."/>
            <person name="Yamamoto D."/>
            <person name="Yang H.P."/>
            <person name="Yang S.P."/>
            <person name="Yorke J.A."/>
            <person name="Yoshida K."/>
            <person name="Zdobnov E."/>
            <person name="Zhang P."/>
            <person name="Zhang Y."/>
            <person name="Zimin A.V."/>
            <person name="Baldwin J."/>
            <person name="Abdouelleil A."/>
            <person name="Abdulkadir J."/>
            <person name="Abebe A."/>
            <person name="Abera B."/>
            <person name="Abreu J."/>
            <person name="Acer S.C."/>
            <person name="Aftuck L."/>
            <person name="Alexander A."/>
            <person name="An P."/>
            <person name="Anderson E."/>
            <person name="Anderson S."/>
            <person name="Arachi H."/>
            <person name="Azer M."/>
            <person name="Bachantsang P."/>
            <person name="Barry A."/>
            <person name="Bayul T."/>
            <person name="Berlin A."/>
            <person name="Bessette D."/>
            <person name="Bloom T."/>
            <person name="Blye J."/>
            <person name="Boguslavskiy L."/>
            <person name="Bonnet C."/>
            <person name="Boukhgalter B."/>
            <person name="Bourzgui I."/>
            <person name="Brown A."/>
            <person name="Cahill P."/>
            <person name="Channer S."/>
            <person name="Cheshatsang Y."/>
            <person name="Chuda L."/>
            <person name="Citroen M."/>
            <person name="Collymore A."/>
            <person name="Cooke P."/>
            <person name="Costello M."/>
            <person name="D'Aco K."/>
            <person name="Daza R."/>
            <person name="De Haan G."/>
            <person name="DeGray S."/>
            <person name="DeMaso C."/>
            <person name="Dhargay N."/>
            <person name="Dooley K."/>
            <person name="Dooley E."/>
            <person name="Doricent M."/>
            <person name="Dorje P."/>
            <person name="Dorjee K."/>
            <person name="Dupes A."/>
            <person name="Elong R."/>
            <person name="Falk J."/>
            <person name="Farina A."/>
            <person name="Faro S."/>
            <person name="Ferguson D."/>
            <person name="Fisher S."/>
            <person name="Foley C.D."/>
            <person name="Franke A."/>
            <person name="Friedrich D."/>
            <person name="Gadbois L."/>
            <person name="Gearin G."/>
            <person name="Gearin C.R."/>
            <person name="Giannoukos G."/>
            <person name="Goode T."/>
            <person name="Graham J."/>
            <person name="Grandbois E."/>
            <person name="Grewal S."/>
            <person name="Gyaltsen K."/>
            <person name="Hafez N."/>
            <person name="Hagos B."/>
            <person name="Hall J."/>
            <person name="Henson C."/>
            <person name="Hollinger A."/>
            <person name="Honan T."/>
            <person name="Huard M.D."/>
            <person name="Hughes L."/>
            <person name="Hurhula B."/>
            <person name="Husby M.E."/>
            <person name="Kamat A."/>
            <person name="Kanga B."/>
            <person name="Kashin S."/>
            <person name="Khazanovich D."/>
            <person name="Kisner P."/>
            <person name="Lance K."/>
            <person name="Lara M."/>
            <person name="Lee W."/>
            <person name="Lennon N."/>
            <person name="Letendre F."/>
            <person name="LeVine R."/>
            <person name="Lipovsky A."/>
            <person name="Liu X."/>
            <person name="Liu J."/>
            <person name="Liu S."/>
            <person name="Lokyitsang T."/>
            <person name="Lokyitsang Y."/>
            <person name="Lubonja R."/>
            <person name="Lui A."/>
            <person name="MacDonald P."/>
            <person name="Magnisalis V."/>
            <person name="Maru K."/>
            <person name="Matthews C."/>
            <person name="McCusker W."/>
            <person name="McDonough S."/>
            <person name="Mehta T."/>
            <person name="Meldrim J."/>
            <person name="Meneus L."/>
            <person name="Mihai O."/>
            <person name="Mihalev A."/>
            <person name="Mihova T."/>
            <person name="Mittelman R."/>
            <person name="Mlenga V."/>
            <person name="Montmayeur A."/>
            <person name="Mulrain L."/>
            <person name="Navidi A."/>
            <person name="Naylor J."/>
            <person name="Negash T."/>
            <person name="Nguyen T."/>
            <person name="Nguyen N."/>
            <person name="Nicol R."/>
            <person name="Norbu C."/>
            <person name="Norbu N."/>
            <person name="Novod N."/>
            <person name="O'Neill B."/>
            <person name="Osman S."/>
            <person name="Markiewicz E."/>
            <person name="Oyono O.L."/>
            <person name="Patti C."/>
            <person name="Phunkhang P."/>
            <person name="Pierre F."/>
            <person name="Priest M."/>
            <person name="Raghuraman S."/>
            <person name="Rege F."/>
            <person name="Reyes R."/>
            <person name="Rise C."/>
            <person name="Rogov P."/>
            <person name="Ross K."/>
            <person name="Ryan E."/>
            <person name="Settipalli S."/>
            <person name="Shea T."/>
            <person name="Sherpa N."/>
            <person name="Shi L."/>
            <person name="Shih D."/>
            <person name="Sparrow T."/>
            <person name="Spaulding J."/>
            <person name="Stalker J."/>
            <person name="Stange-Thomann N."/>
            <person name="Stavropoulos S."/>
            <person name="Stone C."/>
            <person name="Strader C."/>
            <person name="Tesfaye S."/>
            <person name="Thomson T."/>
            <person name="Thoulutsang Y."/>
            <person name="Thoulutsang D."/>
            <person name="Topham K."/>
            <person name="Topping I."/>
            <person name="Tsamla T."/>
            <person name="Vassiliev H."/>
            <person name="Vo A."/>
            <person name="Wangchuk T."/>
            <person name="Wangdi T."/>
            <person name="Weiand M."/>
            <person name="Wilkinson J."/>
            <person name="Wilson A."/>
            <person name="Yadav S."/>
            <person name="Young G."/>
            <person name="Yu Q."/>
            <person name="Zembek L."/>
            <person name="Zhong D."/>
            <person name="Zimmer A."/>
            <person name="Zwirko Z."/>
            <person name="Jaffe D.B."/>
            <person name="Alvarez P."/>
            <person name="Brockman W."/>
            <person name="Butler J."/>
            <person name="Chin C."/>
            <person name="Gnerre S."/>
            <person name="Grabherr M."/>
            <person name="Kleber M."/>
            <person name="Mauceli E."/>
            <person name="MacCallum I."/>
        </authorList>
    </citation>
    <scope>NUCLEOTIDE SEQUENCE [LARGE SCALE GENOMIC DNA]</scope>
    <source>
        <strain evidence="12">Tucson 15010-1051.87</strain>
    </source>
</reference>
<dbReference type="InterPro" id="IPR003663">
    <property type="entry name" value="Sugar/inositol_transpt"/>
</dbReference>
<evidence type="ECO:0000256" key="2">
    <source>
        <dbReference type="ARBA" id="ARBA00022448"/>
    </source>
</evidence>
<keyword evidence="3" id="KW-1003">Cell membrane</keyword>
<sequence length="478" mass="54147">MQPITEPSTSVTIESRRQVPSIIPATNKAGHQYLAGAISNFGVFCFGTTIGWTNVGHNLVTQKAHNVKLTKDQWEWTNSMLPLGAACFCMPMGVLMKMYGCKPVMLFQLFPYVLGWSLLIFAKNVYMLYVGRCVLGICGAALCVAVPVYNAEISRQHQRGAMISVFYGALVYGAVFNNIMVEILSIKYGNVTCTLMALLCLSVTFIPESPSYYVLHGQLEKARTSMRWLRGDKYDITTELELLKQTIKRNNTELHQSCWVFMQNKINQRSVPRATILLMLYHVSGGVIIMGHMGDILVQMTDSSFNIYVMWLCVSMCLGHLICLLTVDRIGRRSLLLVSSVVMFMTSLYLCVWFKWMRAESWRWPALLSLFIFIASFSMGFGPVAWILYVELMPEHMRPFGCALAATISWLFATLLNIGYLLSVAHFSIFYFMLIICMLGLLFVVIFIPETKNITSDEVQQLMKRGAFNDEHSRDDSF</sequence>
<evidence type="ECO:0000256" key="9">
    <source>
        <dbReference type="SAM" id="Phobius"/>
    </source>
</evidence>
<feature type="transmembrane region" description="Helical" evidence="9">
    <location>
        <begin position="79"/>
        <end position="96"/>
    </location>
</feature>